<sequence length="849" mass="94368">MLSRALEFVSSWLPGGKKVANEYACADLNGGEGGSLSVCISGKNAGKWGDFATGDKGNDLISLYAAKHNLTQVQAAREIMESMGWRETPAPVQTPAQARSAAPRAQQDEGGGGSPKVKPSSQSRPKSEWRPVVPVPAFAPPADFKHWHRKPEDLEAHWEYKLDGELYGYVVRYRTSDGGKDVMPLTWCEDLTDPRGTQKWVNKQWEAPRPLYVPATVLSPLADFPVALVEGEKCAMAGFTLLPGDFDWVSWPGGGKAWDKARWSLLMGRTVYLWPDCDAKRVKLTAEERQAGIDPATKPLLPEHRQPGMSTMVGIATLLTAEYGCTCYMVPIPAPGAMADGWDVADAIAEGWDAELVRNQILRKAVKFVPADEAVRAKEAVRDAPAGASQDDEDRAWRRYLLKTDKLAIKAVRENVVFALDGVTEDGVKGIPEAHGVIAFNEFTNDIVKTREAPWGTGSGTWKEVDELKMGEWLVRKHWLPSMPRGTLEEAVRMVASSHSYHPVRAYLDGLQWDGVPRLRGWLRRACIDPSVEVDKQLARYLARAGTWFLQGMVARVMQPGVKFDYMLILEGPQGRRKSTLLKVLAGDYFADTGLVLGDKDSYQQLQGRWLYEFGELDSFGKAEVTRIKSFIASSADYFRASFDRRARDYPRQIVFGGTTNEDHYLTDPTGNRRFWPVRVSRVIDIDWVEENRDQLFAEAKARFDAGERMHPLPDEELELFEPQQSARAVENAIETAIVTYLYDEDQKVGHGRENGSLVNEISLVELLGRVGIGLEKLGPGRFHEKQAAAALRRLGWVEGRATKAGIDGKRPRVYKRPSSAPAARSGATDQQHQNAGASIERADDDCPF</sequence>
<organism evidence="3 4">
    <name type="scientific">Ideonella paludis</name>
    <dbReference type="NCBI Taxonomy" id="1233411"/>
    <lineage>
        <taxon>Bacteria</taxon>
        <taxon>Pseudomonadati</taxon>
        <taxon>Pseudomonadota</taxon>
        <taxon>Betaproteobacteria</taxon>
        <taxon>Burkholderiales</taxon>
        <taxon>Sphaerotilaceae</taxon>
        <taxon>Ideonella</taxon>
    </lineage>
</organism>
<feature type="compositionally biased region" description="Low complexity" evidence="1">
    <location>
        <begin position="817"/>
        <end position="826"/>
    </location>
</feature>
<dbReference type="PANTHER" id="PTHR34985:SF1">
    <property type="entry name" value="SLR0554 PROTEIN"/>
    <property type="match status" value="1"/>
</dbReference>
<dbReference type="EMBL" id="JAGQDG010000002">
    <property type="protein sequence ID" value="MBQ0934635.1"/>
    <property type="molecule type" value="Genomic_DNA"/>
</dbReference>
<gene>
    <name evidence="3" type="ORF">KAK11_04765</name>
</gene>
<feature type="domain" description="Virulence-associated protein E-like" evidence="2">
    <location>
        <begin position="508"/>
        <end position="728"/>
    </location>
</feature>
<evidence type="ECO:0000256" key="1">
    <source>
        <dbReference type="SAM" id="MobiDB-lite"/>
    </source>
</evidence>
<dbReference type="Pfam" id="PF05272">
    <property type="entry name" value="VapE-like_dom"/>
    <property type="match status" value="1"/>
</dbReference>
<feature type="region of interest" description="Disordered" evidence="1">
    <location>
        <begin position="90"/>
        <end position="132"/>
    </location>
</feature>
<evidence type="ECO:0000313" key="4">
    <source>
        <dbReference type="Proteomes" id="UP000672097"/>
    </source>
</evidence>
<proteinExistence type="predicted"/>
<evidence type="ECO:0000259" key="2">
    <source>
        <dbReference type="Pfam" id="PF05272"/>
    </source>
</evidence>
<dbReference type="Proteomes" id="UP000672097">
    <property type="component" value="Unassembled WGS sequence"/>
</dbReference>
<accession>A0ABS5DU45</accession>
<feature type="compositionally biased region" description="Low complexity" evidence="1">
    <location>
        <begin position="93"/>
        <end position="105"/>
    </location>
</feature>
<comment type="caution">
    <text evidence="3">The sequence shown here is derived from an EMBL/GenBank/DDBJ whole genome shotgun (WGS) entry which is preliminary data.</text>
</comment>
<protein>
    <recommendedName>
        <fullName evidence="2">Virulence-associated protein E-like domain-containing protein</fullName>
    </recommendedName>
</protein>
<dbReference type="PANTHER" id="PTHR34985">
    <property type="entry name" value="SLR0554 PROTEIN"/>
    <property type="match status" value="1"/>
</dbReference>
<feature type="region of interest" description="Disordered" evidence="1">
    <location>
        <begin position="808"/>
        <end position="849"/>
    </location>
</feature>
<name>A0ABS5DU45_9BURK</name>
<keyword evidence="4" id="KW-1185">Reference proteome</keyword>
<dbReference type="InterPro" id="IPR007936">
    <property type="entry name" value="VapE-like_dom"/>
</dbReference>
<reference evidence="3 4" key="1">
    <citation type="submission" date="2021-04" db="EMBL/GenBank/DDBJ databases">
        <title>The genome sequence of type strain Ideonella paludis KCTC 32238.</title>
        <authorList>
            <person name="Liu Y."/>
        </authorList>
    </citation>
    <scope>NUCLEOTIDE SEQUENCE [LARGE SCALE GENOMIC DNA]</scope>
    <source>
        <strain evidence="3 4">KCTC 32238</strain>
    </source>
</reference>
<evidence type="ECO:0000313" key="3">
    <source>
        <dbReference type="EMBL" id="MBQ0934635.1"/>
    </source>
</evidence>
<feature type="compositionally biased region" description="Polar residues" evidence="1">
    <location>
        <begin position="828"/>
        <end position="837"/>
    </location>
</feature>